<reference evidence="3 4" key="1">
    <citation type="submission" date="2024-06" db="EMBL/GenBank/DDBJ databases">
        <title>Sorghum-associated microbial communities from plants grown in Nebraska, USA.</title>
        <authorList>
            <person name="Schachtman D."/>
        </authorList>
    </citation>
    <scope>NUCLEOTIDE SEQUENCE [LARGE SCALE GENOMIC DNA]</scope>
    <source>
        <strain evidence="3 4">1288</strain>
    </source>
</reference>
<evidence type="ECO:0000313" key="4">
    <source>
        <dbReference type="Proteomes" id="UP001549104"/>
    </source>
</evidence>
<gene>
    <name evidence="3" type="ORF">ABIC55_004238</name>
</gene>
<dbReference type="PANTHER" id="PTHR35792">
    <property type="entry name" value="GENERAL STRESS PROTEIN"/>
    <property type="match status" value="1"/>
</dbReference>
<sequence>MKASTFFIGLAAGSVAAAVTVLYSTPQSGSQLRTSVRDASSDMKFLFKDVKVKVDDLKESISHLTKEAKETVPTAIDGIKGSVDQWQQSTESNRERMEKEIAAIQTAIEELEQNFAKQQK</sequence>
<protein>
    <submittedName>
        <fullName evidence="3">Gas vesicle protein</fullName>
    </submittedName>
</protein>
<comment type="caution">
    <text evidence="3">The sequence shown here is derived from an EMBL/GenBank/DDBJ whole genome shotgun (WGS) entry which is preliminary data.</text>
</comment>
<evidence type="ECO:0000313" key="3">
    <source>
        <dbReference type="EMBL" id="MET3659118.1"/>
    </source>
</evidence>
<accession>A0ABV2KGG8</accession>
<feature type="coiled-coil region" evidence="1">
    <location>
        <begin position="47"/>
        <end position="114"/>
    </location>
</feature>
<keyword evidence="1" id="KW-0175">Coiled coil</keyword>
<dbReference type="PANTHER" id="PTHR35792:SF3">
    <property type="entry name" value="IG HYPOTHETICAL 17707"/>
    <property type="match status" value="1"/>
</dbReference>
<dbReference type="RefSeq" id="WP_067205937.1">
    <property type="nucleotide sequence ID" value="NZ_CP014616.1"/>
</dbReference>
<keyword evidence="2" id="KW-0732">Signal</keyword>
<dbReference type="EMBL" id="JBEPME010000008">
    <property type="protein sequence ID" value="MET3659118.1"/>
    <property type="molecule type" value="Genomic_DNA"/>
</dbReference>
<keyword evidence="4" id="KW-1185">Reference proteome</keyword>
<organism evidence="3 4">
    <name type="scientific">Sporosarcina psychrophila</name>
    <name type="common">Bacillus psychrophilus</name>
    <dbReference type="NCBI Taxonomy" id="1476"/>
    <lineage>
        <taxon>Bacteria</taxon>
        <taxon>Bacillati</taxon>
        <taxon>Bacillota</taxon>
        <taxon>Bacilli</taxon>
        <taxon>Bacillales</taxon>
        <taxon>Caryophanaceae</taxon>
        <taxon>Sporosarcina</taxon>
    </lineage>
</organism>
<evidence type="ECO:0000256" key="1">
    <source>
        <dbReference type="SAM" id="Coils"/>
    </source>
</evidence>
<proteinExistence type="predicted"/>
<feature type="signal peptide" evidence="2">
    <location>
        <begin position="1"/>
        <end position="17"/>
    </location>
</feature>
<evidence type="ECO:0000256" key="2">
    <source>
        <dbReference type="SAM" id="SignalP"/>
    </source>
</evidence>
<feature type="chain" id="PRO_5046161000" evidence="2">
    <location>
        <begin position="18"/>
        <end position="120"/>
    </location>
</feature>
<name>A0ABV2KGG8_SPOPS</name>
<dbReference type="InterPro" id="IPR052928">
    <property type="entry name" value="Desiccation-related_membrane"/>
</dbReference>
<dbReference type="Proteomes" id="UP001549104">
    <property type="component" value="Unassembled WGS sequence"/>
</dbReference>